<feature type="domain" description="G" evidence="2">
    <location>
        <begin position="79"/>
        <end position="160"/>
    </location>
</feature>
<evidence type="ECO:0000313" key="3">
    <source>
        <dbReference type="EMBL" id="PPQ80947.1"/>
    </source>
</evidence>
<dbReference type="Proteomes" id="UP000283269">
    <property type="component" value="Unassembled WGS sequence"/>
</dbReference>
<dbReference type="STRING" id="93625.A0A409WR27"/>
<dbReference type="Pfam" id="PF01926">
    <property type="entry name" value="MMR_HSR1"/>
    <property type="match status" value="1"/>
</dbReference>
<dbReference type="EMBL" id="NHYD01003297">
    <property type="protein sequence ID" value="PPQ80947.1"/>
    <property type="molecule type" value="Genomic_DNA"/>
</dbReference>
<proteinExistence type="predicted"/>
<evidence type="ECO:0000259" key="2">
    <source>
        <dbReference type="Pfam" id="PF01926"/>
    </source>
</evidence>
<organism evidence="3 4">
    <name type="scientific">Psilocybe cyanescens</name>
    <dbReference type="NCBI Taxonomy" id="93625"/>
    <lineage>
        <taxon>Eukaryota</taxon>
        <taxon>Fungi</taxon>
        <taxon>Dikarya</taxon>
        <taxon>Basidiomycota</taxon>
        <taxon>Agaricomycotina</taxon>
        <taxon>Agaricomycetes</taxon>
        <taxon>Agaricomycetidae</taxon>
        <taxon>Agaricales</taxon>
        <taxon>Agaricineae</taxon>
        <taxon>Strophariaceae</taxon>
        <taxon>Psilocybe</taxon>
    </lineage>
</organism>
<accession>A0A409WR27</accession>
<gene>
    <name evidence="3" type="ORF">CVT25_014704</name>
</gene>
<dbReference type="OrthoDB" id="391988at2759"/>
<dbReference type="InterPro" id="IPR027417">
    <property type="entry name" value="P-loop_NTPase"/>
</dbReference>
<evidence type="ECO:0000313" key="4">
    <source>
        <dbReference type="Proteomes" id="UP000283269"/>
    </source>
</evidence>
<dbReference type="SUPFAM" id="SSF52540">
    <property type="entry name" value="P-loop containing nucleoside triphosphate hydrolases"/>
    <property type="match status" value="1"/>
</dbReference>
<feature type="compositionally biased region" description="Polar residues" evidence="1">
    <location>
        <begin position="36"/>
        <end position="47"/>
    </location>
</feature>
<dbReference type="GO" id="GO:0005525">
    <property type="term" value="F:GTP binding"/>
    <property type="evidence" value="ECO:0007669"/>
    <property type="project" value="InterPro"/>
</dbReference>
<protein>
    <recommendedName>
        <fullName evidence="2">G domain-containing protein</fullName>
    </recommendedName>
</protein>
<keyword evidence="4" id="KW-1185">Reference proteome</keyword>
<feature type="region of interest" description="Disordered" evidence="1">
    <location>
        <begin position="24"/>
        <end position="67"/>
    </location>
</feature>
<evidence type="ECO:0000256" key="1">
    <source>
        <dbReference type="SAM" id="MobiDB-lite"/>
    </source>
</evidence>
<comment type="caution">
    <text evidence="3">The sequence shown here is derived from an EMBL/GenBank/DDBJ whole genome shotgun (WGS) entry which is preliminary data.</text>
</comment>
<dbReference type="Gene3D" id="3.40.50.300">
    <property type="entry name" value="P-loop containing nucleotide triphosphate hydrolases"/>
    <property type="match status" value="1"/>
</dbReference>
<name>A0A409WR27_PSICY</name>
<dbReference type="InterPro" id="IPR006073">
    <property type="entry name" value="GTP-bd"/>
</dbReference>
<reference evidence="3 4" key="1">
    <citation type="journal article" date="2018" name="Evol. Lett.">
        <title>Horizontal gene cluster transfer increased hallucinogenic mushroom diversity.</title>
        <authorList>
            <person name="Reynolds H.T."/>
            <person name="Vijayakumar V."/>
            <person name="Gluck-Thaler E."/>
            <person name="Korotkin H.B."/>
            <person name="Matheny P.B."/>
            <person name="Slot J.C."/>
        </authorList>
    </citation>
    <scope>NUCLEOTIDE SEQUENCE [LARGE SCALE GENOMIC DNA]</scope>
    <source>
        <strain evidence="3 4">2631</strain>
    </source>
</reference>
<dbReference type="AlphaFoldDB" id="A0A409WR27"/>
<sequence length="209" mass="23303">MHFSCLNLCFRTKGGDKAYVAEDNSQIPEERAESPAIQQVSTSSVAPTSRAKQEPQIPSIPKSLPSQVDDTLGECPRFRIVVVGKSGIGKSSLIANIFNLDKNKIDIAHKKAGEADIEYGYTSLENPRFILHDSKGFEAGSRGNWEKVEKFLETRKASNLLEKVHAIWWSCSLYFSIEGLFLLFQLGSVYKLHGPGLDYCKRVTKTSFI</sequence>
<dbReference type="InParanoid" id="A0A409WR27"/>